<dbReference type="InterPro" id="IPR036047">
    <property type="entry name" value="F-box-like_dom_sf"/>
</dbReference>
<organism evidence="2 3">
    <name type="scientific">Glomus cerebriforme</name>
    <dbReference type="NCBI Taxonomy" id="658196"/>
    <lineage>
        <taxon>Eukaryota</taxon>
        <taxon>Fungi</taxon>
        <taxon>Fungi incertae sedis</taxon>
        <taxon>Mucoromycota</taxon>
        <taxon>Glomeromycotina</taxon>
        <taxon>Glomeromycetes</taxon>
        <taxon>Glomerales</taxon>
        <taxon>Glomeraceae</taxon>
        <taxon>Glomus</taxon>
    </lineage>
</organism>
<evidence type="ECO:0000313" key="3">
    <source>
        <dbReference type="Proteomes" id="UP000265703"/>
    </source>
</evidence>
<protein>
    <recommendedName>
        <fullName evidence="1">F-box domain-containing protein</fullName>
    </recommendedName>
</protein>
<dbReference type="EMBL" id="QKYT01000005">
    <property type="protein sequence ID" value="RIA99297.1"/>
    <property type="molecule type" value="Genomic_DNA"/>
</dbReference>
<evidence type="ECO:0000259" key="1">
    <source>
        <dbReference type="Pfam" id="PF12937"/>
    </source>
</evidence>
<dbReference type="InterPro" id="IPR032675">
    <property type="entry name" value="LRR_dom_sf"/>
</dbReference>
<dbReference type="Proteomes" id="UP000265703">
    <property type="component" value="Unassembled WGS sequence"/>
</dbReference>
<accession>A0A397TS59</accession>
<dbReference type="SUPFAM" id="SSF81383">
    <property type="entry name" value="F-box domain"/>
    <property type="match status" value="1"/>
</dbReference>
<proteinExistence type="predicted"/>
<dbReference type="InterPro" id="IPR001810">
    <property type="entry name" value="F-box_dom"/>
</dbReference>
<reference evidence="2 3" key="1">
    <citation type="submission" date="2018-06" db="EMBL/GenBank/DDBJ databases">
        <title>Comparative genomics reveals the genomic features of Rhizophagus irregularis, R. cerebriforme, R. diaphanum and Gigaspora rosea, and their symbiotic lifestyle signature.</title>
        <authorList>
            <person name="Morin E."/>
            <person name="San Clemente H."/>
            <person name="Chen E.C.H."/>
            <person name="De La Providencia I."/>
            <person name="Hainaut M."/>
            <person name="Kuo A."/>
            <person name="Kohler A."/>
            <person name="Murat C."/>
            <person name="Tang N."/>
            <person name="Roy S."/>
            <person name="Loubradou J."/>
            <person name="Henrissat B."/>
            <person name="Grigoriev I.V."/>
            <person name="Corradi N."/>
            <person name="Roux C."/>
            <person name="Martin F.M."/>
        </authorList>
    </citation>
    <scope>NUCLEOTIDE SEQUENCE [LARGE SCALE GENOMIC DNA]</scope>
    <source>
        <strain evidence="2 3">DAOM 227022</strain>
    </source>
</reference>
<sequence length="498" mass="58423">MAKLPADCLNEIFEYLEHDKFSLYSCLLVNRLWCQVSVRILWRDIWSFKPSASSAPIKYRSNMLSQILSVLISCLPKESKDLLYKNEIFISMPTSKSPFFNYVTFFQVFSFCEINQMIDIVIKYKPITSMSLDYNKYLITQEIIKMFMSQIFSLKKLIYYNSNYNKNHNNSFNISFIYFPGAKDRLINLSELNCDSNIHSEFFYQLSQLCHNLQSITIRFENFISVGLSDLIISQNNLKNLKLIQLYNNIINWSDIIPSLKKINTLTNLIFCGKDNSVPMSFISSYSNLQLLNLTFFNESAFKDFKNLQNIIFSNLKVLKIPFEGPKPEILLQFLKNNGNNINELNIDGINHLVKSSISKFCPNLKKLFIIFNKNELNLLKNIFKNCKFLESINVWCSNQHLNEKDLLNVVAKYSPKNFYKLKIFNFTQSTLLSKDLESFFLLWNNRLPKKSLVLIIIKDGYEKNSLDMNLENMKIIKKFINLGVIKKFEIEKYDPEE</sequence>
<gene>
    <name evidence="2" type="ORF">C1645_811528</name>
</gene>
<feature type="domain" description="F-box" evidence="1">
    <location>
        <begin position="2"/>
        <end position="45"/>
    </location>
</feature>
<comment type="caution">
    <text evidence="2">The sequence shown here is derived from an EMBL/GenBank/DDBJ whole genome shotgun (WGS) entry which is preliminary data.</text>
</comment>
<evidence type="ECO:0000313" key="2">
    <source>
        <dbReference type="EMBL" id="RIA99297.1"/>
    </source>
</evidence>
<dbReference type="Pfam" id="PF12937">
    <property type="entry name" value="F-box-like"/>
    <property type="match status" value="1"/>
</dbReference>
<keyword evidence="3" id="KW-1185">Reference proteome</keyword>
<dbReference type="Gene3D" id="3.80.10.10">
    <property type="entry name" value="Ribonuclease Inhibitor"/>
    <property type="match status" value="1"/>
</dbReference>
<dbReference type="OrthoDB" id="2344483at2759"/>
<dbReference type="AlphaFoldDB" id="A0A397TS59"/>
<name>A0A397TS59_9GLOM</name>
<dbReference type="SUPFAM" id="SSF52047">
    <property type="entry name" value="RNI-like"/>
    <property type="match status" value="1"/>
</dbReference>